<evidence type="ECO:0000256" key="1">
    <source>
        <dbReference type="ARBA" id="ARBA00022737"/>
    </source>
</evidence>
<dbReference type="SUPFAM" id="SSF51126">
    <property type="entry name" value="Pectin lyase-like"/>
    <property type="match status" value="3"/>
</dbReference>
<dbReference type="InterPro" id="IPR035234">
    <property type="entry name" value="IgGFc-bd_N"/>
</dbReference>
<sequence length="2984" mass="319439">MTTLRKGLFPAVCRNSFLMLLILSIVIQSNAQVNTSIGTGTATNDAWQSPCPLQDGAGGNRAQYLYRASELIAAGMGPGNISAVAFTVVDRDLNVGNTHTAIEQYAIKIGTTTINSLNLNAWVPGTTMVYGPVDYMPSIGVNTFSLTSPFFWNGSDNIVIEVCNGAADNSSTWYGSSNPLVRMTTALGFNGSHSFVLDGQGNLCNSPGILQDGDATSRPNIIFSWAAAPACSGTPVAGTAVSTITSVCMEQAFLLAPQGATVASGLSYQWQSSKDNAAWTNVPGGTGFSYNATQDTSTYYRVKVTCNNGGGFSYSAPVQVFSPSFVQGGYTIDKNAPAGPNILHSFNEAYNLVKCGIKSSVVFNVAPGSGPYNEQLIMQRVPGTSATKTVTFNGNGEVLEFASGNGNERAVIKLDGADHIIFDSLVIRATGDFGYGVQIMNNADSNTINRCVITVNASSGEAKYAGVVINNSDIDLLPDIGALCDGNIISNNHITGGFCGIVLASNTTSSNSGNIIRNNVVDDFYQYGMYIRGSFTTTVQRNVFSRTGRVDGASDIYGIYAKDLSARLSINANTITHLQGGIVSGNTRLNGIVLEQVKALAGVDNLVSNNLLYSLGDRCSIRGIASLGSTSVFYYNNTVSLDGNNPAVNFGPAIMGYYQEEQSANLKFSNNIITISRTGAGEKTALYFNGPVSGITSDRNDLYIFPGTGGVTRLAHSDNGDKASLADWQNATGMDMNSFSLNPFYPNVSTGDLHVFNTAIDNKGVPVTQVPADMLGVARSTTTPDLGVYEFIPPSCVTPPVGGHIRLSKDTVCANTLVMMKLEGNTLGGNQIYQLQSASSAAGPFTNLGPAMLNGDTAVRANTKTYYRIWVNCSGISSYSDTVALTIRYPLPGGVYAINKSGSTADYKSFNEAKEAMGCGIADAVTFQVAPGSGTYDEQLILEPITGTSSTATVTFSGNGNTLHFSSDNPEEMAVIKLNSADHIIFDSLTIDATGGGSYGVGAQLLNDADSNTFRKCNVVIPFRGSDNHFAGFVMNASASDLFGYGDADCDGNIFDGNKVSGGYNSISFSGNSGKPVRANLITNNDIQDFYNAGIRLTYTENTVIDHNRISRPTASDVSDFNGVYLENEENGVRINGNRFFHPFGANTSSLANASGIVLMFCSAEAGKEIIVSNNLVYDFVGAGSLYGCDDMGASNVKFYHNTISLDDVNSTSTAYTSGFRLSFASTVAWQNNIISITRGGNGEKKAMELSGNAADWVIDHNDYYVNGAGGKNYIGYYNNSYTTLTDWQAALGQEAHSMNMDPVFTSPVAGNFIPAITPMENTGIPVGIPADILGVARTSATPDIGAYEYTVTPCSTPVAGTTVLTPNSGMCMGATVELDLNGSNTGGGQTYQWQKSANGVSGWDNVGPKLYVKDYQTEVLHSDYYRCGVACGTDTVYSVPAQMHLNAAFPAGIYTIDNSGNGDFSSFSAAVAAMDCGIEGAVTFNVKPGLYNEKVRMHRIVGASDTSRVTFQSANGIPASVLLTYQATDNTDNYVLQLDSASFITYRGITIQASNDTYGRAVHLLHQSSFDSLLNCAIVSHSTTTTSEDMAAVYITDFSGKGTVLKGNTIQDGSAGIWLAGDYNKLTPGVTIDSNKVVGAYQYGIYGHYASRLVVTRDSVILGASQNTPAHGIYVDYCDSSLQITGNTVLMHNTAASVHGISVAATAAGPLNPVSVEANYMLATGNNTGDVYGLTMQESQGVVVRNNVISINSSGDNAYGIYNYSSSARYENNSVHSTSTAAIDNYAAYFWHWSAFVGASTSINNIFSQTGGGKAIYSALKELYGGDYNMLYTTGNDLAVIGGDTYQTLQGWINASSQDFNSIVYKPAFVSDEDLRPDVTDSTVWGMHGRGLQVAGNDHDINHQPRPVTLQAGVPDLGAYEFVPASVPPVSLAVPAVATANTRQAFMLGTDTVYTITWGATVPDQLKVRRYSGVVPPALPSTAKYMYFYTDAEITGTGATDYTLEQHYLDSWQGYIDPEKYIRLGRTKASGEWIVDTASRSDIVFNTITEHHLDYLHRFTGLADSTVVVPKDDPYVSVDSSNRGTRFWVAYGNHSFFKGTNSQEMLLYLSAKDAANVTVHINGTSWVKQYRIPANTVITSDLIPKAGVADARLLDEGKYDRGISIESDVPIVAYAHIYGAASSGATMLLPVGTYGYDYYSINSQQVFDEDNSYSWFYVVASHDSTVVEITPSNPTLGGRAANATFTVLLNKGEVYQVMGAFDRMDGKNYVGYDLTGSHVRSIQNMSGKCYPIAVYSGSGRTSISCNSGGGGGDNIMQQNLPAQAWGKRYLTAPTSVSSDPTAVNANIFRVAVKNPATVVKVNGVVLTNLINNYYYEYISNTPDYVEADQPIMVAQYMMSQGTCDQAGTGDPEMFYLSPIEQGIKEVNFYRNSEEDITVNYLTLLIPSKGLSSLLINGSNTFDFTYPHPNLAGYTVVVKRWDAAKEQVTVVSDSGFTAITYGEGIVESYGYNAGTLVKNLSSLPGFTNVFCSNGGNSDYTCVGTPFRFTMAIPVKPQSIRWKFSEVASLAPHADSIQVNPIPLDSVMVNGRKLYQYTIRQDFVFSQEGTYYVPIEYSHPDIESCDNTSGVMLVIHVIGKPKVDFTVNYSGCLNDLAQFQGIATMSNGTPVNKWKWDFDDNTGSGTQDTVKRFGEPGTFYVKLRIIGEDGCIADTVKPVVANAYAALNFVNDSVVVCEGTPAELTIQNPEAGITYSWYDALSGGTKVQDGVSYTVSTVTQTVNFYVTAVKNGCESPREKATATLLAKLAVPVATVDSLGTNMVRFRWEAVPGAMGYEVSVNGGTTWATPSSGNLGLTHTIVNLLPGQEVTLLVKVRGESACQDTVSETAKAMVLQSQIFIPNSFTPNGDGLNDVIQIYGNVIREMRFIIFNQWGEKLFETREQNKGWDGTYKGKPQPSGVYIYLCQLVLADGSKQTKKGSINLVR</sequence>
<protein>
    <submittedName>
        <fullName evidence="4">Gliding motility-associated C-terminal domain-containing protein</fullName>
    </submittedName>
</protein>
<dbReference type="NCBIfam" id="TIGR04131">
    <property type="entry name" value="Bac_Flav_CTERM"/>
    <property type="match status" value="1"/>
</dbReference>
<proteinExistence type="predicted"/>
<dbReference type="Gene3D" id="2.60.40.2700">
    <property type="match status" value="1"/>
</dbReference>
<dbReference type="Pfam" id="PF17517">
    <property type="entry name" value="IgGFc_binding"/>
    <property type="match status" value="1"/>
</dbReference>
<dbReference type="SUPFAM" id="SSF49299">
    <property type="entry name" value="PKD domain"/>
    <property type="match status" value="1"/>
</dbReference>
<dbReference type="InterPro" id="IPR000601">
    <property type="entry name" value="PKD_dom"/>
</dbReference>
<accession>A0A1N7RH81</accession>
<dbReference type="InterPro" id="IPR022409">
    <property type="entry name" value="PKD/Chitinase_dom"/>
</dbReference>
<gene>
    <name evidence="4" type="ORF">SAMN05421788_11663</name>
</gene>
<evidence type="ECO:0000313" key="5">
    <source>
        <dbReference type="Proteomes" id="UP000186917"/>
    </source>
</evidence>
<dbReference type="Pfam" id="PF13585">
    <property type="entry name" value="CHU_C"/>
    <property type="match status" value="1"/>
</dbReference>
<evidence type="ECO:0000256" key="2">
    <source>
        <dbReference type="SAM" id="SignalP"/>
    </source>
</evidence>
<feature type="signal peptide" evidence="2">
    <location>
        <begin position="1"/>
        <end position="31"/>
    </location>
</feature>
<reference evidence="5" key="1">
    <citation type="submission" date="2017-01" db="EMBL/GenBank/DDBJ databases">
        <authorList>
            <person name="Varghese N."/>
            <person name="Submissions S."/>
        </authorList>
    </citation>
    <scope>NUCLEOTIDE SEQUENCE [LARGE SCALE GENOMIC DNA]</scope>
    <source>
        <strain evidence="5">DSM 21054</strain>
    </source>
</reference>
<dbReference type="SMART" id="SM00722">
    <property type="entry name" value="CASH"/>
    <property type="match status" value="2"/>
</dbReference>
<dbReference type="Pfam" id="PF19081">
    <property type="entry name" value="Ig_7"/>
    <property type="match status" value="1"/>
</dbReference>
<dbReference type="InterPro" id="IPR035986">
    <property type="entry name" value="PKD_dom_sf"/>
</dbReference>
<dbReference type="InterPro" id="IPR012334">
    <property type="entry name" value="Pectin_lyas_fold"/>
</dbReference>
<dbReference type="Pfam" id="PF13229">
    <property type="entry name" value="Beta_helix"/>
    <property type="match status" value="1"/>
</dbReference>
<keyword evidence="1" id="KW-0677">Repeat</keyword>
<dbReference type="STRING" id="477680.SAMN05421788_11663"/>
<evidence type="ECO:0000313" key="4">
    <source>
        <dbReference type="EMBL" id="SIT34449.1"/>
    </source>
</evidence>
<dbReference type="InterPro" id="IPR039448">
    <property type="entry name" value="Beta_helix"/>
</dbReference>
<evidence type="ECO:0000259" key="3">
    <source>
        <dbReference type="PROSITE" id="PS50093"/>
    </source>
</evidence>
<keyword evidence="5" id="KW-1185">Reference proteome</keyword>
<dbReference type="InterPro" id="IPR011050">
    <property type="entry name" value="Pectin_lyase_fold/virulence"/>
</dbReference>
<dbReference type="EMBL" id="FTOR01000016">
    <property type="protein sequence ID" value="SIT34449.1"/>
    <property type="molecule type" value="Genomic_DNA"/>
</dbReference>
<organism evidence="4 5">
    <name type="scientific">Filimonas lacunae</name>
    <dbReference type="NCBI Taxonomy" id="477680"/>
    <lineage>
        <taxon>Bacteria</taxon>
        <taxon>Pseudomonadati</taxon>
        <taxon>Bacteroidota</taxon>
        <taxon>Chitinophagia</taxon>
        <taxon>Chitinophagales</taxon>
        <taxon>Chitinophagaceae</taxon>
        <taxon>Filimonas</taxon>
    </lineage>
</organism>
<name>A0A1N7RH81_9BACT</name>
<keyword evidence="2" id="KW-0732">Signal</keyword>
<dbReference type="InterPro" id="IPR026341">
    <property type="entry name" value="T9SS_type_B"/>
</dbReference>
<dbReference type="OrthoDB" id="7794186at2"/>
<dbReference type="PROSITE" id="PS50093">
    <property type="entry name" value="PKD"/>
    <property type="match status" value="1"/>
</dbReference>
<dbReference type="InterPro" id="IPR044023">
    <property type="entry name" value="Ig_7"/>
</dbReference>
<dbReference type="InterPro" id="IPR013783">
    <property type="entry name" value="Ig-like_fold"/>
</dbReference>
<dbReference type="Gene3D" id="2.60.40.10">
    <property type="entry name" value="Immunoglobulins"/>
    <property type="match status" value="1"/>
</dbReference>
<dbReference type="Pfam" id="PF18911">
    <property type="entry name" value="PKD_4"/>
    <property type="match status" value="1"/>
</dbReference>
<dbReference type="SMART" id="SM00710">
    <property type="entry name" value="PbH1"/>
    <property type="match status" value="18"/>
</dbReference>
<dbReference type="Gene3D" id="2.160.20.10">
    <property type="entry name" value="Single-stranded right-handed beta-helix, Pectin lyase-like"/>
    <property type="match status" value="3"/>
</dbReference>
<dbReference type="Proteomes" id="UP000186917">
    <property type="component" value="Unassembled WGS sequence"/>
</dbReference>
<dbReference type="SMART" id="SM00089">
    <property type="entry name" value="PKD"/>
    <property type="match status" value="2"/>
</dbReference>
<dbReference type="InterPro" id="IPR006626">
    <property type="entry name" value="PbH1"/>
</dbReference>
<feature type="chain" id="PRO_5013134327" evidence="2">
    <location>
        <begin position="32"/>
        <end position="2984"/>
    </location>
</feature>
<feature type="domain" description="PKD" evidence="3">
    <location>
        <begin position="2665"/>
        <end position="2704"/>
    </location>
</feature>
<dbReference type="InterPro" id="IPR006633">
    <property type="entry name" value="Carb-bd_sugar_hydrolysis-dom"/>
</dbReference>